<evidence type="ECO:0000313" key="1">
    <source>
        <dbReference type="EMBL" id="KAI0045727.1"/>
    </source>
</evidence>
<evidence type="ECO:0000313" key="2">
    <source>
        <dbReference type="Proteomes" id="UP000814033"/>
    </source>
</evidence>
<accession>A0ACB8RPK1</accession>
<sequence length="268" mass="29058">MANPTKFIKYGGWLPSHPEIHTSFLAKHVKLAKRAVLDSAAEHLPAVQEFKDAIEGDAIMKSLFDQIFLQVSDKNTVPDFETLLYMLDNILPSAPPYHIATDAEGNPIGEPIGVVVLDGTYYAVLPDDGAPADDPDLPPGSPYGAIIRSQAFLTISAARALIFIRADNSDIGLMCFVGIGMVEVSTCEVTVVEGQHVSTGDELGMFHFGGSTHALIFGPQVNVTFADNIKENEHIWVNSIIAQVKAAENKWEQQQVDGQSRCRGVNKA</sequence>
<name>A0ACB8RPK1_9AGAM</name>
<reference evidence="1" key="2">
    <citation type="journal article" date="2022" name="New Phytol.">
        <title>Evolutionary transition to the ectomycorrhizal habit in the genomes of a hyperdiverse lineage of mushroom-forming fungi.</title>
        <authorList>
            <person name="Looney B."/>
            <person name="Miyauchi S."/>
            <person name="Morin E."/>
            <person name="Drula E."/>
            <person name="Courty P.E."/>
            <person name="Kohler A."/>
            <person name="Kuo A."/>
            <person name="LaButti K."/>
            <person name="Pangilinan J."/>
            <person name="Lipzen A."/>
            <person name="Riley R."/>
            <person name="Andreopoulos W."/>
            <person name="He G."/>
            <person name="Johnson J."/>
            <person name="Nolan M."/>
            <person name="Tritt A."/>
            <person name="Barry K.W."/>
            <person name="Grigoriev I.V."/>
            <person name="Nagy L.G."/>
            <person name="Hibbett D."/>
            <person name="Henrissat B."/>
            <person name="Matheny P.B."/>
            <person name="Labbe J."/>
            <person name="Martin F.M."/>
        </authorList>
    </citation>
    <scope>NUCLEOTIDE SEQUENCE</scope>
    <source>
        <strain evidence="1">FP105234-sp</strain>
    </source>
</reference>
<dbReference type="Proteomes" id="UP000814033">
    <property type="component" value="Unassembled WGS sequence"/>
</dbReference>
<keyword evidence="2" id="KW-1185">Reference proteome</keyword>
<gene>
    <name evidence="1" type="ORF">FA95DRAFT_1573597</name>
</gene>
<comment type="caution">
    <text evidence="1">The sequence shown here is derived from an EMBL/GenBank/DDBJ whole genome shotgun (WGS) entry which is preliminary data.</text>
</comment>
<proteinExistence type="predicted"/>
<reference evidence="1" key="1">
    <citation type="submission" date="2021-02" db="EMBL/GenBank/DDBJ databases">
        <authorList>
            <consortium name="DOE Joint Genome Institute"/>
            <person name="Ahrendt S."/>
            <person name="Looney B.P."/>
            <person name="Miyauchi S."/>
            <person name="Morin E."/>
            <person name="Drula E."/>
            <person name="Courty P.E."/>
            <person name="Chicoki N."/>
            <person name="Fauchery L."/>
            <person name="Kohler A."/>
            <person name="Kuo A."/>
            <person name="Labutti K."/>
            <person name="Pangilinan J."/>
            <person name="Lipzen A."/>
            <person name="Riley R."/>
            <person name="Andreopoulos W."/>
            <person name="He G."/>
            <person name="Johnson J."/>
            <person name="Barry K.W."/>
            <person name="Grigoriev I.V."/>
            <person name="Nagy L."/>
            <person name="Hibbett D."/>
            <person name="Henrissat B."/>
            <person name="Matheny P.B."/>
            <person name="Labbe J."/>
            <person name="Martin F."/>
        </authorList>
    </citation>
    <scope>NUCLEOTIDE SEQUENCE</scope>
    <source>
        <strain evidence="1">FP105234-sp</strain>
    </source>
</reference>
<protein>
    <submittedName>
        <fullName evidence="1">Uncharacterized protein</fullName>
    </submittedName>
</protein>
<dbReference type="EMBL" id="MU275943">
    <property type="protein sequence ID" value="KAI0045727.1"/>
    <property type="molecule type" value="Genomic_DNA"/>
</dbReference>
<organism evidence="1 2">
    <name type="scientific">Auriscalpium vulgare</name>
    <dbReference type="NCBI Taxonomy" id="40419"/>
    <lineage>
        <taxon>Eukaryota</taxon>
        <taxon>Fungi</taxon>
        <taxon>Dikarya</taxon>
        <taxon>Basidiomycota</taxon>
        <taxon>Agaricomycotina</taxon>
        <taxon>Agaricomycetes</taxon>
        <taxon>Russulales</taxon>
        <taxon>Auriscalpiaceae</taxon>
        <taxon>Auriscalpium</taxon>
    </lineage>
</organism>